<sequence length="44" mass="4942">MSVLEKLVWDVLGYTAMPLIFLLGFVGVSVGACLILMWLDKRRS</sequence>
<protein>
    <submittedName>
        <fullName evidence="2">TIGR02808 family protein</fullName>
    </submittedName>
</protein>
<evidence type="ECO:0000313" key="3">
    <source>
        <dbReference type="Proteomes" id="UP000242231"/>
    </source>
</evidence>
<dbReference type="NCBIfam" id="TIGR02808">
    <property type="entry name" value="short_TIGR02808"/>
    <property type="match status" value="1"/>
</dbReference>
<dbReference type="Pfam" id="PF09574">
    <property type="entry name" value="DUF2374"/>
    <property type="match status" value="1"/>
</dbReference>
<dbReference type="InterPro" id="IPR014175">
    <property type="entry name" value="CHP02808"/>
</dbReference>
<comment type="caution">
    <text evidence="2">The sequence shown here is derived from an EMBL/GenBank/DDBJ whole genome shotgun (WGS) entry which is preliminary data.</text>
</comment>
<evidence type="ECO:0000313" key="2">
    <source>
        <dbReference type="EMBL" id="PPL17671.1"/>
    </source>
</evidence>
<dbReference type="RefSeq" id="WP_104485430.1">
    <property type="nucleotide sequence ID" value="NZ_BMYB01000011.1"/>
</dbReference>
<dbReference type="Proteomes" id="UP000242231">
    <property type="component" value="Unassembled WGS sequence"/>
</dbReference>
<keyword evidence="1" id="KW-0472">Membrane</keyword>
<dbReference type="EMBL" id="MPZM01000005">
    <property type="protein sequence ID" value="PPL17671.1"/>
    <property type="molecule type" value="Genomic_DNA"/>
</dbReference>
<proteinExistence type="predicted"/>
<feature type="transmembrane region" description="Helical" evidence="1">
    <location>
        <begin position="20"/>
        <end position="39"/>
    </location>
</feature>
<name>A0A2P5TPU1_9GAMM</name>
<organism evidence="2 3">
    <name type="scientific">Oceanisphaera arctica</name>
    <dbReference type="NCBI Taxonomy" id="641510"/>
    <lineage>
        <taxon>Bacteria</taxon>
        <taxon>Pseudomonadati</taxon>
        <taxon>Pseudomonadota</taxon>
        <taxon>Gammaproteobacteria</taxon>
        <taxon>Aeromonadales</taxon>
        <taxon>Aeromonadaceae</taxon>
        <taxon>Oceanisphaera</taxon>
    </lineage>
</organism>
<keyword evidence="1" id="KW-0812">Transmembrane</keyword>
<dbReference type="PROSITE" id="PS51257">
    <property type="entry name" value="PROKAR_LIPOPROTEIN"/>
    <property type="match status" value="1"/>
</dbReference>
<evidence type="ECO:0000256" key="1">
    <source>
        <dbReference type="SAM" id="Phobius"/>
    </source>
</evidence>
<dbReference type="OrthoDB" id="6198493at2"/>
<keyword evidence="1" id="KW-1133">Transmembrane helix</keyword>
<accession>A0A2P5TPU1</accession>
<keyword evidence="3" id="KW-1185">Reference proteome</keyword>
<reference evidence="3" key="1">
    <citation type="submission" date="2016-11" db="EMBL/GenBank/DDBJ databases">
        <authorList>
            <person name="Sisinthy S."/>
            <person name="Ara S."/>
            <person name="Gundlapally S.R."/>
        </authorList>
    </citation>
    <scope>NUCLEOTIDE SEQUENCE [LARGE SCALE GENOMIC DNA]</scope>
    <source>
        <strain evidence="3">V1-41</strain>
    </source>
</reference>
<dbReference type="AlphaFoldDB" id="A0A2P5TPU1"/>
<gene>
    <name evidence="2" type="ORF">UN63_03635</name>
</gene>